<reference evidence="2" key="1">
    <citation type="journal article" date="2020" name="Stud. Mycol.">
        <title>101 Dothideomycetes genomes: a test case for predicting lifestyles and emergence of pathogens.</title>
        <authorList>
            <person name="Haridas S."/>
            <person name="Albert R."/>
            <person name="Binder M."/>
            <person name="Bloem J."/>
            <person name="Labutti K."/>
            <person name="Salamov A."/>
            <person name="Andreopoulos B."/>
            <person name="Baker S."/>
            <person name="Barry K."/>
            <person name="Bills G."/>
            <person name="Bluhm B."/>
            <person name="Cannon C."/>
            <person name="Castanera R."/>
            <person name="Culley D."/>
            <person name="Daum C."/>
            <person name="Ezra D."/>
            <person name="Gonzalez J."/>
            <person name="Henrissat B."/>
            <person name="Kuo A."/>
            <person name="Liang C."/>
            <person name="Lipzen A."/>
            <person name="Lutzoni F."/>
            <person name="Magnuson J."/>
            <person name="Mondo S."/>
            <person name="Nolan M."/>
            <person name="Ohm R."/>
            <person name="Pangilinan J."/>
            <person name="Park H.-J."/>
            <person name="Ramirez L."/>
            <person name="Alfaro M."/>
            <person name="Sun H."/>
            <person name="Tritt A."/>
            <person name="Yoshinaga Y."/>
            <person name="Zwiers L.-H."/>
            <person name="Turgeon B."/>
            <person name="Goodwin S."/>
            <person name="Spatafora J."/>
            <person name="Crous P."/>
            <person name="Grigoriev I."/>
        </authorList>
    </citation>
    <scope>NUCLEOTIDE SEQUENCE</scope>
    <source>
        <strain evidence="2">CBS 107.79</strain>
    </source>
</reference>
<feature type="chain" id="PRO_5025668638" description="Secreted protein" evidence="1">
    <location>
        <begin position="16"/>
        <end position="72"/>
    </location>
</feature>
<dbReference type="EMBL" id="ML976684">
    <property type="protein sequence ID" value="KAF1972977.1"/>
    <property type="molecule type" value="Genomic_DNA"/>
</dbReference>
<dbReference type="AlphaFoldDB" id="A0A6A5VI16"/>
<evidence type="ECO:0000313" key="2">
    <source>
        <dbReference type="EMBL" id="KAF1972977.1"/>
    </source>
</evidence>
<evidence type="ECO:0000256" key="1">
    <source>
        <dbReference type="SAM" id="SignalP"/>
    </source>
</evidence>
<proteinExistence type="predicted"/>
<keyword evidence="3" id="KW-1185">Reference proteome</keyword>
<evidence type="ECO:0000313" key="3">
    <source>
        <dbReference type="Proteomes" id="UP000800036"/>
    </source>
</evidence>
<organism evidence="2 3">
    <name type="scientific">Bimuria novae-zelandiae CBS 107.79</name>
    <dbReference type="NCBI Taxonomy" id="1447943"/>
    <lineage>
        <taxon>Eukaryota</taxon>
        <taxon>Fungi</taxon>
        <taxon>Dikarya</taxon>
        <taxon>Ascomycota</taxon>
        <taxon>Pezizomycotina</taxon>
        <taxon>Dothideomycetes</taxon>
        <taxon>Pleosporomycetidae</taxon>
        <taxon>Pleosporales</taxon>
        <taxon>Massarineae</taxon>
        <taxon>Didymosphaeriaceae</taxon>
        <taxon>Bimuria</taxon>
    </lineage>
</organism>
<name>A0A6A5VI16_9PLEO</name>
<dbReference type="Proteomes" id="UP000800036">
    <property type="component" value="Unassembled WGS sequence"/>
</dbReference>
<protein>
    <recommendedName>
        <fullName evidence="4">Secreted protein</fullName>
    </recommendedName>
</protein>
<evidence type="ECO:0008006" key="4">
    <source>
        <dbReference type="Google" id="ProtNLM"/>
    </source>
</evidence>
<gene>
    <name evidence="2" type="ORF">BU23DRAFT_147562</name>
</gene>
<sequence length="72" mass="8172">MVGLVALWSINGVWATVQHASWKGREQCGFPYLIYYCTPGARRVAALKRCGFNLLNFEIVFRVRMMSSTAPM</sequence>
<feature type="signal peptide" evidence="1">
    <location>
        <begin position="1"/>
        <end position="15"/>
    </location>
</feature>
<accession>A0A6A5VI16</accession>
<keyword evidence="1" id="KW-0732">Signal</keyword>